<accession>A0A4S4LQQ3</accession>
<dbReference type="EMBL" id="SGPL01000278">
    <property type="protein sequence ID" value="THH14425.1"/>
    <property type="molecule type" value="Genomic_DNA"/>
</dbReference>
<reference evidence="1 2" key="1">
    <citation type="submission" date="2019-02" db="EMBL/GenBank/DDBJ databases">
        <title>Genome sequencing of the rare red list fungi Bondarzewia mesenterica.</title>
        <authorList>
            <person name="Buettner E."/>
            <person name="Kellner H."/>
        </authorList>
    </citation>
    <scope>NUCLEOTIDE SEQUENCE [LARGE SCALE GENOMIC DNA]</scope>
    <source>
        <strain evidence="1 2">DSM 108281</strain>
    </source>
</reference>
<keyword evidence="2" id="KW-1185">Reference proteome</keyword>
<sequence>MVGNLGIDHQDLERTDYSIKLLTHYWDQGTDDLMTLATRYPRSSKVGKYLILMAHKQSNDPYSSVLRYTDIQEQEDDRVKKRMIIRDSGLKDEDLRWVTIPDPCFMTED</sequence>
<dbReference type="OrthoDB" id="3170088at2759"/>
<comment type="caution">
    <text evidence="1">The sequence shown here is derived from an EMBL/GenBank/DDBJ whole genome shotgun (WGS) entry which is preliminary data.</text>
</comment>
<evidence type="ECO:0000313" key="2">
    <source>
        <dbReference type="Proteomes" id="UP000310158"/>
    </source>
</evidence>
<protein>
    <submittedName>
        <fullName evidence="1">Uncharacterized protein</fullName>
    </submittedName>
</protein>
<name>A0A4S4LQQ3_9AGAM</name>
<dbReference type="Proteomes" id="UP000310158">
    <property type="component" value="Unassembled WGS sequence"/>
</dbReference>
<dbReference type="AlphaFoldDB" id="A0A4S4LQQ3"/>
<organism evidence="1 2">
    <name type="scientific">Bondarzewia mesenterica</name>
    <dbReference type="NCBI Taxonomy" id="1095465"/>
    <lineage>
        <taxon>Eukaryota</taxon>
        <taxon>Fungi</taxon>
        <taxon>Dikarya</taxon>
        <taxon>Basidiomycota</taxon>
        <taxon>Agaricomycotina</taxon>
        <taxon>Agaricomycetes</taxon>
        <taxon>Russulales</taxon>
        <taxon>Bondarzewiaceae</taxon>
        <taxon>Bondarzewia</taxon>
    </lineage>
</organism>
<evidence type="ECO:0000313" key="1">
    <source>
        <dbReference type="EMBL" id="THH14425.1"/>
    </source>
</evidence>
<gene>
    <name evidence="1" type="ORF">EW146_g5912</name>
</gene>
<proteinExistence type="predicted"/>